<dbReference type="NCBIfam" id="TIGR00762">
    <property type="entry name" value="DegV"/>
    <property type="match status" value="1"/>
</dbReference>
<dbReference type="PROSITE" id="PS51480">
    <property type="entry name" value="DHAL"/>
    <property type="match status" value="1"/>
</dbReference>
<dbReference type="Gene3D" id="1.25.40.340">
    <property type="match status" value="1"/>
</dbReference>
<dbReference type="GO" id="GO:0008289">
    <property type="term" value="F:lipid binding"/>
    <property type="evidence" value="ECO:0007669"/>
    <property type="project" value="UniProtKB-KW"/>
</dbReference>
<name>A0A1I1E907_BREAD</name>
<accession>A0A1I1E907</accession>
<dbReference type="Pfam" id="PF02645">
    <property type="entry name" value="DegV"/>
    <property type="match status" value="1"/>
</dbReference>
<dbReference type="OrthoDB" id="9780216at2"/>
<evidence type="ECO:0000259" key="2">
    <source>
        <dbReference type="PROSITE" id="PS51480"/>
    </source>
</evidence>
<protein>
    <recommendedName>
        <fullName evidence="2">DhaL domain-containing protein</fullName>
    </recommendedName>
</protein>
<dbReference type="AlphaFoldDB" id="A0A1I1E907"/>
<dbReference type="Gene3D" id="3.30.1180.10">
    <property type="match status" value="1"/>
</dbReference>
<dbReference type="SMART" id="SM01120">
    <property type="entry name" value="Dak2"/>
    <property type="match status" value="1"/>
</dbReference>
<dbReference type="GO" id="GO:0004371">
    <property type="term" value="F:glycerone kinase activity"/>
    <property type="evidence" value="ECO:0007669"/>
    <property type="project" value="InterPro"/>
</dbReference>
<dbReference type="Pfam" id="PF02734">
    <property type="entry name" value="Dak2"/>
    <property type="match status" value="1"/>
</dbReference>
<evidence type="ECO:0000313" key="4">
    <source>
        <dbReference type="Proteomes" id="UP000240042"/>
    </source>
</evidence>
<dbReference type="InterPro" id="IPR043168">
    <property type="entry name" value="DegV_C"/>
</dbReference>
<evidence type="ECO:0000313" key="3">
    <source>
        <dbReference type="EMBL" id="SFB83615.1"/>
    </source>
</evidence>
<keyword evidence="4" id="KW-1185">Reference proteome</keyword>
<dbReference type="Proteomes" id="UP000240042">
    <property type="component" value="Unassembled WGS sequence"/>
</dbReference>
<dbReference type="InterPro" id="IPR050270">
    <property type="entry name" value="DegV_domain_contain"/>
</dbReference>
<reference evidence="4" key="1">
    <citation type="submission" date="2016-10" db="EMBL/GenBank/DDBJ databases">
        <authorList>
            <person name="Varghese N."/>
            <person name="Submissions S."/>
        </authorList>
    </citation>
    <scope>NUCLEOTIDE SEQUENCE [LARGE SCALE GENOMIC DNA]</scope>
    <source>
        <strain evidence="4">ATCC 43811</strain>
    </source>
</reference>
<proteinExistence type="predicted"/>
<dbReference type="SUPFAM" id="SSF82549">
    <property type="entry name" value="DAK1/DegV-like"/>
    <property type="match status" value="1"/>
</dbReference>
<dbReference type="PROSITE" id="PS51482">
    <property type="entry name" value="DEGV"/>
    <property type="match status" value="1"/>
</dbReference>
<sequence length="603" mass="66667">MSILSTLSGKELYWSILSGGKKLIEHQEEINKINVFPVPDADTGSNMAATVTSVIYHAKENGTIKEVAKSIGDAALDGARGNSGVIFAQFLYGIGQEMNDMAHITTKHFAQIVKKASQYVYDAVPTPQEGTILTVIREWADYIHEKCTHIDDFTDLFNKAEIIAKQALESTAQQLEAIKLAKVVDAGAKGFVLFLEGMKETLSQRAFSREDHDMEHLLAIDTDLPIAEAEQLTEESLHNRFCTETCIIGENIDKNAVLEILSQDSDSIVTAGSSSKLRLHFHTNNPAEMFAKLRQFGTFSFQKIEDMRQQYNVAHHRKHSIALVIDSGVALDAEFIERNQIHVVPCTIELPEGVYHDNRSLDLYQYTKRVQETGEKGRSSQPSPKAFADIYNYLSHYYDSIIVLSMSQGVSGTYNSAVQGIKLAKLKKQLPIDIIDSRHLSASAGVIAYSVSEDINKGLSHAEVLKNAQNYIQNTQAYINFRSIDHLIESGRLGSIAGNFIKGIGLRPIIGIKDGKAHVTGAAFSFSKALQKSLKNIKTHVKNRKVKGFVISHTVIDNFYLNEYIKEISKILGCEPWSVNIASPIMAPNVGFGAIAVGVIYTD</sequence>
<dbReference type="STRING" id="34097.SAMN02745150_01010"/>
<dbReference type="InterPro" id="IPR033470">
    <property type="entry name" value="FakA-like_C"/>
</dbReference>
<dbReference type="Gene3D" id="3.40.50.10170">
    <property type="match status" value="1"/>
</dbReference>
<dbReference type="PANTHER" id="PTHR33434">
    <property type="entry name" value="DEGV DOMAIN-CONTAINING PROTEIN DR_1986-RELATED"/>
    <property type="match status" value="1"/>
</dbReference>
<dbReference type="SUPFAM" id="SSF101473">
    <property type="entry name" value="DhaL-like"/>
    <property type="match status" value="1"/>
</dbReference>
<organism evidence="3 4">
    <name type="scientific">Brevinema andersonii</name>
    <dbReference type="NCBI Taxonomy" id="34097"/>
    <lineage>
        <taxon>Bacteria</taxon>
        <taxon>Pseudomonadati</taxon>
        <taxon>Spirochaetota</taxon>
        <taxon>Spirochaetia</taxon>
        <taxon>Brevinematales</taxon>
        <taxon>Brevinemataceae</taxon>
        <taxon>Brevinema</taxon>
    </lineage>
</organism>
<dbReference type="RefSeq" id="WP_092319267.1">
    <property type="nucleotide sequence ID" value="NZ_FOKY01000009.1"/>
</dbReference>
<feature type="domain" description="DhaL" evidence="2">
    <location>
        <begin position="10"/>
        <end position="200"/>
    </location>
</feature>
<dbReference type="EMBL" id="FOKY01000009">
    <property type="protein sequence ID" value="SFB83615.1"/>
    <property type="molecule type" value="Genomic_DNA"/>
</dbReference>
<keyword evidence="1" id="KW-0446">Lipid-binding</keyword>
<dbReference type="GO" id="GO:0006071">
    <property type="term" value="P:glycerol metabolic process"/>
    <property type="evidence" value="ECO:0007669"/>
    <property type="project" value="InterPro"/>
</dbReference>
<dbReference type="Pfam" id="PF21645">
    <property type="entry name" value="FakA-like_M"/>
    <property type="match status" value="1"/>
</dbReference>
<dbReference type="InterPro" id="IPR048394">
    <property type="entry name" value="FakA-like_M"/>
</dbReference>
<dbReference type="PANTHER" id="PTHR33434:SF8">
    <property type="entry name" value="DEGV DOMAIN-CONTAINING PROTEIN SPR1019"/>
    <property type="match status" value="1"/>
</dbReference>
<dbReference type="InterPro" id="IPR004007">
    <property type="entry name" value="DhaL_dom"/>
</dbReference>
<dbReference type="SMART" id="SM01121">
    <property type="entry name" value="Dak1_2"/>
    <property type="match status" value="1"/>
</dbReference>
<evidence type="ECO:0000256" key="1">
    <source>
        <dbReference type="ARBA" id="ARBA00023121"/>
    </source>
</evidence>
<dbReference type="InterPro" id="IPR003797">
    <property type="entry name" value="DegV"/>
</dbReference>
<gene>
    <name evidence="3" type="ORF">SAMN02745150_01010</name>
</gene>
<dbReference type="InterPro" id="IPR036117">
    <property type="entry name" value="DhaL_dom_sf"/>
</dbReference>